<dbReference type="Proteomes" id="UP000827976">
    <property type="component" value="Chromosome 19"/>
</dbReference>
<evidence type="ECO:0000313" key="2">
    <source>
        <dbReference type="Proteomes" id="UP000827976"/>
    </source>
</evidence>
<proteinExistence type="predicted"/>
<keyword evidence="1" id="KW-0378">Hydrolase</keyword>
<dbReference type="EMBL" id="CM037029">
    <property type="protein sequence ID" value="KAH7655268.1"/>
    <property type="molecule type" value="Genomic_DNA"/>
</dbReference>
<accession>A0ACB7U4L4</accession>
<keyword evidence="1" id="KW-0326">Glycosidase</keyword>
<keyword evidence="2" id="KW-1185">Reference proteome</keyword>
<organism evidence="1 2">
    <name type="scientific">Dioscorea alata</name>
    <name type="common">Purple yam</name>
    <dbReference type="NCBI Taxonomy" id="55571"/>
    <lineage>
        <taxon>Eukaryota</taxon>
        <taxon>Viridiplantae</taxon>
        <taxon>Streptophyta</taxon>
        <taxon>Embryophyta</taxon>
        <taxon>Tracheophyta</taxon>
        <taxon>Spermatophyta</taxon>
        <taxon>Magnoliopsida</taxon>
        <taxon>Liliopsida</taxon>
        <taxon>Dioscoreales</taxon>
        <taxon>Dioscoreaceae</taxon>
        <taxon>Dioscorea</taxon>
    </lineage>
</organism>
<comment type="caution">
    <text evidence="1">The sequence shown here is derived from an EMBL/GenBank/DDBJ whole genome shotgun (WGS) entry which is preliminary data.</text>
</comment>
<evidence type="ECO:0000313" key="1">
    <source>
        <dbReference type="EMBL" id="KAH7655268.1"/>
    </source>
</evidence>
<dbReference type="EC" id="3.2.1.78" evidence="1"/>
<name>A0ACB7U4L4_DIOAL</name>
<gene>
    <name evidence="1" type="ORF">IHE45_19G194500</name>
</gene>
<sequence>MMLVASDPTQRLKVASALRQASVYGLTLARTWAFSDGTAASNKPLQSAPGSYNEAMFQGLDFVVSEAHRNEIYLIMSLVNYYSDFGGRKQYVQWAREKGQNVTSTDDFYTNIMIKGFYKNHVKTILTRRNTINGMIYKDDPTIFAWELINEPRCESDLSGKTLQNWITEMAAYVKSIDKKHLLDVGMEGFYGNSAPEKKHLNPGGVVFGTDFLIHNQIKGIDFATCHAYPDTWLSGSIDKVQLEYMKNWTESHVQDASRILKMPILMGEFGKSLKQKRGSIKSRDALMVVTYTMILHSARNNGPFAGGLFWQLLDQALAQFQDGYGIVLPEFPSTAALIASHSRTLSNLNHHL</sequence>
<reference evidence="2" key="1">
    <citation type="journal article" date="2022" name="Nat. Commun.">
        <title>Chromosome evolution and the genetic basis of agronomically important traits in greater yam.</title>
        <authorList>
            <person name="Bredeson J.V."/>
            <person name="Lyons J.B."/>
            <person name="Oniyinde I.O."/>
            <person name="Okereke N.R."/>
            <person name="Kolade O."/>
            <person name="Nnabue I."/>
            <person name="Nwadili C.O."/>
            <person name="Hribova E."/>
            <person name="Parker M."/>
            <person name="Nwogha J."/>
            <person name="Shu S."/>
            <person name="Carlson J."/>
            <person name="Kariba R."/>
            <person name="Muthemba S."/>
            <person name="Knop K."/>
            <person name="Barton G.J."/>
            <person name="Sherwood A.V."/>
            <person name="Lopez-Montes A."/>
            <person name="Asiedu R."/>
            <person name="Jamnadass R."/>
            <person name="Muchugi A."/>
            <person name="Goodstein D."/>
            <person name="Egesi C.N."/>
            <person name="Featherston J."/>
            <person name="Asfaw A."/>
            <person name="Simpson G.G."/>
            <person name="Dolezel J."/>
            <person name="Hendre P.S."/>
            <person name="Van Deynze A."/>
            <person name="Kumar P.L."/>
            <person name="Obidiegwu J.E."/>
            <person name="Bhattacharjee R."/>
            <person name="Rokhsar D.S."/>
        </authorList>
    </citation>
    <scope>NUCLEOTIDE SEQUENCE [LARGE SCALE GENOMIC DNA]</scope>
    <source>
        <strain evidence="2">cv. TDa95/00328</strain>
    </source>
</reference>
<protein>
    <submittedName>
        <fullName evidence="1">Mannan endo-1,4-beta-mannosidase protein</fullName>
        <ecNumber evidence="1">3.2.1.78</ecNumber>
    </submittedName>
</protein>